<feature type="domain" description="DUF1330" evidence="1">
    <location>
        <begin position="51"/>
        <end position="124"/>
    </location>
</feature>
<accession>A0ABW2RBW5</accession>
<gene>
    <name evidence="2" type="ORF">ACFQNJ_13705</name>
</gene>
<dbReference type="RefSeq" id="WP_382258466.1">
    <property type="nucleotide sequence ID" value="NZ_JBHTBX010000009.1"/>
</dbReference>
<dbReference type="InterPro" id="IPR010753">
    <property type="entry name" value="DUF1330"/>
</dbReference>
<dbReference type="Gene3D" id="3.30.70.100">
    <property type="match status" value="1"/>
</dbReference>
<evidence type="ECO:0000313" key="3">
    <source>
        <dbReference type="Proteomes" id="UP001596495"/>
    </source>
</evidence>
<dbReference type="Proteomes" id="UP001596495">
    <property type="component" value="Unassembled WGS sequence"/>
</dbReference>
<dbReference type="PANTHER" id="PTHR40257">
    <property type="match status" value="1"/>
</dbReference>
<dbReference type="Pfam" id="PF07045">
    <property type="entry name" value="DUF1330"/>
    <property type="match status" value="1"/>
</dbReference>
<sequence length="139" mass="15209">MSSSTHVLSDRQLQVLDTLPPDQPVVMLNLLRFHDQAAYADTDQAEPCSGREAYKRYSQTSLQTIAAVGGRVIFGGKAHEALIAPQGEGWHQAFLVQYPSPAAFRAMMAMPQYQACVHHRTAALADSRLIPLSAFQALS</sequence>
<dbReference type="PANTHER" id="PTHR40257:SF1">
    <property type="entry name" value="DUF1330 DOMAIN-CONTAINING PROTEIN"/>
    <property type="match status" value="1"/>
</dbReference>
<organism evidence="2 3">
    <name type="scientific">Hydrogenophaga bisanensis</name>
    <dbReference type="NCBI Taxonomy" id="439611"/>
    <lineage>
        <taxon>Bacteria</taxon>
        <taxon>Pseudomonadati</taxon>
        <taxon>Pseudomonadota</taxon>
        <taxon>Betaproteobacteria</taxon>
        <taxon>Burkholderiales</taxon>
        <taxon>Comamonadaceae</taxon>
        <taxon>Hydrogenophaga</taxon>
    </lineage>
</organism>
<name>A0ABW2RBW5_9BURK</name>
<dbReference type="EMBL" id="JBHTBX010000009">
    <property type="protein sequence ID" value="MFC7435565.1"/>
    <property type="molecule type" value="Genomic_DNA"/>
</dbReference>
<keyword evidence="3" id="KW-1185">Reference proteome</keyword>
<dbReference type="SUPFAM" id="SSF54909">
    <property type="entry name" value="Dimeric alpha+beta barrel"/>
    <property type="match status" value="1"/>
</dbReference>
<proteinExistence type="predicted"/>
<evidence type="ECO:0000313" key="2">
    <source>
        <dbReference type="EMBL" id="MFC7435565.1"/>
    </source>
</evidence>
<comment type="caution">
    <text evidence="2">The sequence shown here is derived from an EMBL/GenBank/DDBJ whole genome shotgun (WGS) entry which is preliminary data.</text>
</comment>
<protein>
    <submittedName>
        <fullName evidence="2">DUF1330 domain-containing protein</fullName>
    </submittedName>
</protein>
<evidence type="ECO:0000259" key="1">
    <source>
        <dbReference type="Pfam" id="PF07045"/>
    </source>
</evidence>
<reference evidence="3" key="1">
    <citation type="journal article" date="2019" name="Int. J. Syst. Evol. Microbiol.">
        <title>The Global Catalogue of Microorganisms (GCM) 10K type strain sequencing project: providing services to taxonomists for standard genome sequencing and annotation.</title>
        <authorList>
            <consortium name="The Broad Institute Genomics Platform"/>
            <consortium name="The Broad Institute Genome Sequencing Center for Infectious Disease"/>
            <person name="Wu L."/>
            <person name="Ma J."/>
        </authorList>
    </citation>
    <scope>NUCLEOTIDE SEQUENCE [LARGE SCALE GENOMIC DNA]</scope>
    <source>
        <strain evidence="3">CCUG 54518</strain>
    </source>
</reference>
<dbReference type="InterPro" id="IPR011008">
    <property type="entry name" value="Dimeric_a/b-barrel"/>
</dbReference>